<reference evidence="7 8" key="1">
    <citation type="journal article" date="2013" name="Appl. Environ. Microbiol.">
        <title>Genome analysis suggests that the soil oligotrophic bacterium Agromonas oligotrophica (Bradyrhizobium oligotrophicum) is a nitrogen-fixing symbiont of Aeschynomene indica.</title>
        <authorList>
            <person name="Okubo T."/>
            <person name="Fukushima S."/>
            <person name="Itakura M."/>
            <person name="Oshima K."/>
            <person name="Longtonglang A."/>
            <person name="Teaumroong N."/>
            <person name="Mitsui H."/>
            <person name="Hattori M."/>
            <person name="Hattori R."/>
            <person name="Hattori T."/>
            <person name="Minamisawa K."/>
        </authorList>
    </citation>
    <scope>NUCLEOTIDE SEQUENCE [LARGE SCALE GENOMIC DNA]</scope>
    <source>
        <strain evidence="7 8">S58</strain>
    </source>
</reference>
<keyword evidence="3" id="KW-0596">Phosphopantetheine</keyword>
<dbReference type="KEGG" id="aol:S58_53060"/>
<evidence type="ECO:0000256" key="1">
    <source>
        <dbReference type="ARBA" id="ARBA00001957"/>
    </source>
</evidence>
<sequence length="5473" mass="597198">MNDQSGLQTQQLSEIARRLARLDAEKQRAFLAQLAAKGIDLSILPIARQNLQRAPLSSAQARLWFLWRMDPGSSAYNMPIAIRLRGRLDVDALQRALDGLVVRHAALRTVFRQEGGEPEQIVCPSQPVELRRIIFGGDDREEQARRVLLEQAALPFDLEAGPLLRGALLALGEEDHILAVTLHHIVADGWSMQVLTDEFWQLYQSVVRGEVAPLPDLEIEYTDFAAWQQLWISAAEGEQQLRYWTDRLLDTAMLQLPFDRARSAQADQSGDGVRLALGATLADRLRELARRHQTTLFVVLLAALKLVLYRYSGQPDISIGVPLANRDRSETRRLIGLLVNTQVLRSTIDGRSTIAELIALLREASLEAQDNQDLPFERLLEVLQPQRSLSHNPLFQVLYNHQRRREMADVPAAAELQIETIAPEINTVKFDLAVDSEEAPSGDISALFSFATALFDRTTIERLAAHWRTILESMIADPERPIASLDLLSKQQHDDVTRWNECARTFAPFRPVHRSFVQHALETPDAPALLFGAETISYAVLDRRANAIARHLRAHGVRPGALVGISMQRSPDLVAAFLAVLKTGAVYLPLDPDHPPARLSATIRDAGAGVVLTDVGSTQLPAMPSVRVLDLGLISPEETEVDPAVEVDPQSLAYVIYTSGSTGVPKGVAVAHGPFAMHCDATAELYEMDRQSRELHFLSFTFDGAHERLWTALSCGAALVMRDADLWSAEQTLDVMRAQQVTNAGFPPAYLQQLADFAAWRGDPPPVSLYSFGGEAMSKSGFDKVRHALRPRKLINGYGPTETVVTPLVWKVDADAEIDCAYAPIGRPVGRRSALVLDGDLNIVPVGVTGELHIGGEGLASGYWNRPGLTAQRFVPDPFGEPGARLYRTGDLARWRADGVIDYVGRSDHQLKIRGFRIEPGEVEARLMRQTGVRSAVVVARDIGGRQQLIGYVSGAGDIDETTLRTALLQELPDYMVPTRIVPLTQMPLTAHGKVDREALPVPQQLAADANYVAPQTPTEVTLAAIWAELLGRPHVGLTDNFFELGGDSIISLQVVGRARQRGLSIEPRDLFRHQTLQELARVARSEVVLGASARPVESDGGPVPLLPIQRRFFAEDAGERHHWNQAVLLVPGARLDWGAMARAVMAVVSHHDALRMQFAEVDGAWQARYGEMPSLADLLWTRIVADAADITSVAAIAQASLSLQGPLLRLVGMDVADGSQRLLIVVHHLVVDGVSWRVLLEDIASAYEQAAQGVAAIALPAKSETVASWGRRLEAYAASAELAGQLDYWRTRTVAGDLPCDDDHGDVDRVADGEDVAVTFDAVLTAQLLKDAPAAYRTHVNDLLLAALARAVGTWSGRDDVLVELEGHGREDVFDNVELSRTIGWFTIAFPVRLSNGASDDATLIKSIKEELRAIPSRGLGYGVLRHCGSRGQREALVDGAEPRIVFNYLGQFGASVGSGGAFAVAPESAGPSRSASAPLGRWLSINGQVLDRELRLTFSFGRKRYRRETIERLAACYATALRELVAHCTSGVRGITPSDVPLSRLSQPELDLLGASRDWREIEDIYPLSPMQQGMLFHALRDADSGSYVSQIAVDVSGVDPTRLREAWQAMTAAHAVLRTAFLWRELSGTPQQLVCRHAEVPFVVEDWRDRVALMDTTARAAALADAAFAERRDGFDLSRPPLQRVRLIDLGGGVHRLIWTHHHILLDGWSAARLIAEIMQHVRGRALSAPRGRYRDYIDWLQRQDSESSGAFWSRLLSPLDEPTLLADALGGPAEPAAGHASLDLLIDAAQTERLQAAARRERVTLNTMLQGAWTQLLRRLTGQQAVCFGATISGRPPEIAGVEEMVGLFINTLPMLDDTSSQTSVGDWLRSVQDRNVDLREHGWLPLYEIQRLAGRAGRPLFDTIFVFENYPVDEVLRAQPGDGPRTGRAEQLSITNYALTLAVFVTEAGIRLGFRYDRGRFDRQQIGRIQAALAGLVDRIADGSSRPIAELHGLDDVAKQRVLDWSVGIAAPATTDDVIDVVAQIEQQAGRSPAATALICEGERISYAELNARANRLARRIRARGIGLDAPVGLAFERSIDMIVAVLAVLKAGAGYLPLDPDYPSQRIAAMLRDSRARLVLTQTQLRDRLTLTAADAGVDLIVVGTADDARAETAARRDTADLRIPVRPESLAYVIYTSGSTGVPKGVACTRGALAARLAWMQAEYRLDASETLLQKTPFSFDVAVWEILWPLTVGARLAIAAPGAHREPGRLIDAIIAHDVTTLHFVPQMLAQFIAEPAARRCVSLKRLFSGGEALPVQLMDQVRAVFPTIRFDNRYGPTETLINASFWNCRSPSGSRVPIGYPIPGTVLRILDADLNLVDEGTTGELYIGGTGLARGYLGRAGLTAERFIADPFGPPGARLYRSGDLARWRSDGAIDYVGRADHQVKVRGFRIELGEIEARLLQQPSVRGAVVVAREFGAGRQLVGYVSGDSALDGAALRDALAAQLPDYMVPSRIVVLDRLPLMVNGKVDRQALPAPESAGAAMRIAPRTPNEIVLTAIWAELLRQPDVGITDNFFELGGDSIISLQMVSRARRAGVVIEPRDVFKHQTLEALAREARSAVQLEATAEQGLVIGPQPLLPIQLRFFEQDLEKPDHWNQALLLKPQRRLDWIVLGHALSAVVAHHDALRLRFQRADGVWRAEHGPSPALAELFRTCKLANADAVTALATEVQATLSLAHGPLVRAVGMDLPSGEQRLLVAIHHLVVDGVSWRVLLEDLAAAYEQMLRGDAAATLPPKTHAYAQWGAALQIYAGSDELARELDYWSAIPQADELSCDDDHDGPDTVADADEVPLVIDSALTARLLGMAPAAYRTQVNDLLLAALTRALWLWSGRENIAIELEGHGREEIGAGLDLSRSVGWFTTAFPVALAGGAQEPATLIKATKEMLRSVPHRGLGYGILRHLGSEAQRAVLGAGREPRIGFNYLGQVDDGAGEAALFAVAPESAGSSRAASSPLRHILSINARVLGGRLQVSFGFSRKRYRAATVARLAACFEAALLELVDHCTSGASGLTPSDVTLSKLTQAEIDALPLKWREVEDIYPLSPMQQGMLFHALNDDGTGVYVNQLTAEIRGLDAGELRAAWQAVSDRHPLLRTGFLWRELSGPPQQVVYRHAEIRFTEDDWRTRAAGLLPAALDAALNAVAQRERAEGFDLACPPLQRLTLVRLDDDRHWLIWTHHHILMDGWSSARFVAEVMQLLEHGSLPAQQLHYRDYIAWLQARDHEAAAQFWRAALIELDEPSLVAPAGSNGPMDHGSRVMAVDQDLSERLQQFATRERVTLNTVVQAAWAQLLRRYTGQDTVCFGVTVSDRPAAVAGAEDMVGLFINTLPVVDREYPQLSVGAWLRNLQDRNLALRDHGWMPLADIQRLAGRAGRPLFDSILVFENYPVDQALKSKGGRLVAGRTRILETSNYPLFVSVGLDGQLRLVFNFQRRHFDEGQIVRLQAAFVQLLAAISGDAEQSVGNIAPIDPDHLATLARVNDTAGADIFTAIVAQVEAQAAQAPDAIAVAHGEETINYGALNAQANRLARRLRDRGVGADVVVGLALERSITMMVALLAVLKAGGAYLPLDPDYPAERLAHMLGDSGATLLLTQDSLRERFAPALERSGAEAWLLDDAMDDNAGDTGNLDVDVHPESLAYVIYTSGSTGLPKGVMVRHGAVANFLATMAEYPGIAREDRVLGLTSLSFDIAVLELWLPLTRGANVVLADRAAAHDPATLKTIVAGHGVTMIQATPSSWRMLLDHQATETWIPERCRVLSGGEALAPDLARRLVALSSEVWNLYGPTETTVWSARHRLDADDPTPVLGGPIGNTTLYVLDDDLNLAPIGVAGELFIGGEGLARGYWNRAALSAERFIPDPFGTAGARLYRTGDLARWRADGVLEHVGRVDHQVKIRGHRIELGEIEARLRGESGVRDSVVVAQELGGSRQLIAYVSGDDALDGAALRAALTSALPDYMVPSRVMVLPRLPLTPNGKIDRKALPRPDARTNETQRVAPRNSTEAALAAIWAELLHQDDVGVTDNFFELGGDSIISLQIVGRARRAGLLLEPRDVFRHQTIELLAPLCRAAQDEKRAAVARGVLSGSSDEELARLGLDWDRIEDIYPLSPMQQGMLFHSLRDAGSGVYVNQISVEIGGLDVERLRTAWQDVSARHPMLRTGFLWRELSGSPLQAVYHQATLPFETEDWRGQVIDEARLAAVLAGERDAEFDLARPPLQRVRLLRVEDDRHRLIWTYHHILMDGWSSARFIGEILQSYAGRRLAPNPTHYRDYIAWLLAQDADAAERFWRGQLSAFDQPTPLADAFGARRYDEQGHRRVYTRLDADATSVLKTFARRERITLNTLIQGVWALLLQRYTGQQTVSFGVTVAGRPAGLDGAEQMIGLFINTLPMIETPPLDSSIGDWLRAIQSRNAAIRNYEQTPLYDIQSWAGRAGETMFDSIIVFENYPVERGLLQGDGSLQFGGLRNVDVTNYPMDLSVLVEDTLQVEYTYMPSHFTSAEAEQIRAQFEHLLAALTQDPEARVGAIDAATSHGHARALSCNAHAVPAASAPLVHETIGRHAVIDPARTALVIGGSSLSYGALDRRANRLAHHLIAKGLLPDQRVGVVVEREAATIVALLAVLKAGAAYVPLDPELPPERISYVMHDSGAAFLLSGSRDVPAPDGVECIDLARFDFETGPDHTPQPGLHQDNLAYVIYTSGSTGRPKGVAVAHGPLAMHCRATAALYEIEADSRELHFLSLAFDGAHERWLTVLSQGARLVMRDAELWTPEQTVEMLHAQGVTHVGLPPAYLQQVAEWAEQTGHRPPVKLYSFGGEAMPRAGFDKVKQALKPQILINGYGPTETVVTPLVWKVDGRAECDKAYAPIGVPVGDRTAYILDSRLNIVPAGAAGELYIGGLGLARGYHAKPGMTAERFVPDPFASKAGARLYRTGDLARWDVDGTIEYLGRSDDQVKVSGFRIELGEIQSALLLEPTVAQAAVLAVRGAGGNQLVAYVAPKDASEFVGPASERLCASLTAGLRDRLPAYMVPARIIVLSRLPTLSSGKVDRRALPAPEAAAERVFIAPDGPEETAMAQLWAEVLGVPQVGVTDNFFELGGNSILSLKVIARLRREPVLGREIKLRDLLQKPTIRALLGRPASDLARPSALLPLNAPAPGTPPVFCFHGGFGTVFDYAPLARRLEGKRQLFGLQCRTLIAPSFTDESLAAMAVDYASEIVRAQGRGPYHLIGWSLGGLIACMVAAELERRGESVEHLALIDSFVPQRPRGEPQSAGQHWADELLGLLSVAVPGVQLSIIRSQAAAISAAGQPASDEAIRRLIDDAISTVPAASRDRLLGVDDIVGAFTVGRHLKRLAQHADWPAHLRVAPGCWWTSGRLQQRDWLEAELPHAADLGVVGDDHFSILSNETFLSAICSWLEPRIAIQATQALQPEPAE</sequence>
<feature type="domain" description="Carrier" evidence="6">
    <location>
        <begin position="1014"/>
        <end position="1088"/>
    </location>
</feature>
<dbReference type="Gene3D" id="3.40.50.1820">
    <property type="entry name" value="alpha/beta hydrolase"/>
    <property type="match status" value="1"/>
</dbReference>
<dbReference type="FunFam" id="3.30.300.30:FF:000015">
    <property type="entry name" value="Nonribosomal peptide synthase SidD"/>
    <property type="match status" value="1"/>
</dbReference>
<dbReference type="InterPro" id="IPR006162">
    <property type="entry name" value="Ppantetheine_attach_site"/>
</dbReference>
<dbReference type="PANTHER" id="PTHR45398:SF1">
    <property type="entry name" value="ENZYME, PUTATIVE (JCVI)-RELATED"/>
    <property type="match status" value="1"/>
</dbReference>
<feature type="region of interest" description="Disordered" evidence="5">
    <location>
        <begin position="4019"/>
        <end position="4040"/>
    </location>
</feature>
<comment type="cofactor">
    <cofactor evidence="1">
        <name>pantetheine 4'-phosphate</name>
        <dbReference type="ChEBI" id="CHEBI:47942"/>
    </cofactor>
</comment>
<dbReference type="InterPro" id="IPR010071">
    <property type="entry name" value="AA_adenyl_dom"/>
</dbReference>
<dbReference type="SUPFAM" id="SSF53474">
    <property type="entry name" value="alpha/beta-Hydrolases"/>
    <property type="match status" value="1"/>
</dbReference>
<dbReference type="SMART" id="SM00824">
    <property type="entry name" value="PKS_TE"/>
    <property type="match status" value="1"/>
</dbReference>
<keyword evidence="4" id="KW-0597">Phosphoprotein</keyword>
<keyword evidence="8" id="KW-1185">Reference proteome</keyword>
<dbReference type="FunFam" id="3.30.559.10:FF:000012">
    <property type="entry name" value="Non-ribosomal peptide synthetase"/>
    <property type="match status" value="1"/>
</dbReference>
<dbReference type="SMART" id="SM00823">
    <property type="entry name" value="PKS_PP"/>
    <property type="match status" value="4"/>
</dbReference>
<dbReference type="InterPro" id="IPR020806">
    <property type="entry name" value="PKS_PP-bd"/>
</dbReference>
<dbReference type="Gene3D" id="3.30.300.30">
    <property type="match status" value="4"/>
</dbReference>
<feature type="domain" description="Carrier" evidence="6">
    <location>
        <begin position="5104"/>
        <end position="5181"/>
    </location>
</feature>
<dbReference type="InterPro" id="IPR020802">
    <property type="entry name" value="TesA-like"/>
</dbReference>
<name>M4ZXX5_9BRAD</name>
<dbReference type="FunFam" id="2.30.38.10:FF:000001">
    <property type="entry name" value="Non-ribosomal peptide synthetase PvdI"/>
    <property type="match status" value="4"/>
</dbReference>
<comment type="similarity">
    <text evidence="2">Belongs to the ATP-dependent AMP-binding enzyme family.</text>
</comment>
<dbReference type="CDD" id="cd12116">
    <property type="entry name" value="A_NRPS_Ta1_like"/>
    <property type="match status" value="1"/>
</dbReference>
<dbReference type="PROSITE" id="PS00012">
    <property type="entry name" value="PHOSPHOPANTETHEINE"/>
    <property type="match status" value="4"/>
</dbReference>
<dbReference type="NCBIfam" id="NF004282">
    <property type="entry name" value="PRK05691.1"/>
    <property type="match status" value="9"/>
</dbReference>
<dbReference type="GO" id="GO:0044550">
    <property type="term" value="P:secondary metabolite biosynthetic process"/>
    <property type="evidence" value="ECO:0007669"/>
    <property type="project" value="UniProtKB-ARBA"/>
</dbReference>
<dbReference type="FunFam" id="3.30.300.30:FF:000010">
    <property type="entry name" value="Enterobactin synthetase component F"/>
    <property type="match status" value="3"/>
</dbReference>
<dbReference type="Pfam" id="PF00975">
    <property type="entry name" value="Thioesterase"/>
    <property type="match status" value="1"/>
</dbReference>
<dbReference type="SUPFAM" id="SSF56801">
    <property type="entry name" value="Acetyl-CoA synthetase-like"/>
    <property type="match status" value="4"/>
</dbReference>
<evidence type="ECO:0000313" key="7">
    <source>
        <dbReference type="EMBL" id="BAM91285.1"/>
    </source>
</evidence>
<dbReference type="Gene3D" id="1.10.1200.10">
    <property type="entry name" value="ACP-like"/>
    <property type="match status" value="3"/>
</dbReference>
<dbReference type="CDD" id="cd19531">
    <property type="entry name" value="LCL_NRPS-like"/>
    <property type="match status" value="1"/>
</dbReference>
<dbReference type="eggNOG" id="COG1020">
    <property type="taxonomic scope" value="Bacteria"/>
</dbReference>
<dbReference type="Gene3D" id="3.30.559.10">
    <property type="entry name" value="Chloramphenicol acetyltransferase-like domain"/>
    <property type="match status" value="6"/>
</dbReference>
<dbReference type="InterPro" id="IPR025110">
    <property type="entry name" value="AMP-bd_C"/>
</dbReference>
<dbReference type="FunFam" id="1.10.1200.10:FF:000005">
    <property type="entry name" value="Nonribosomal peptide synthetase 1"/>
    <property type="match status" value="3"/>
</dbReference>
<dbReference type="InterPro" id="IPR001242">
    <property type="entry name" value="Condensation_dom"/>
</dbReference>
<protein>
    <submittedName>
        <fullName evidence="7">Putative non-ribosomal peptide synthase, Amino acid adenylation</fullName>
    </submittedName>
</protein>
<dbReference type="STRING" id="1245469.S58_53060"/>
<dbReference type="OrthoDB" id="9803968at2"/>
<dbReference type="Gene3D" id="2.30.38.10">
    <property type="entry name" value="Luciferase, Domain 3"/>
    <property type="match status" value="4"/>
</dbReference>
<dbReference type="FunFam" id="3.40.50.980:FF:000001">
    <property type="entry name" value="Non-ribosomal peptide synthetase"/>
    <property type="match status" value="4"/>
</dbReference>
<evidence type="ECO:0000313" key="8">
    <source>
        <dbReference type="Proteomes" id="UP000011841"/>
    </source>
</evidence>
<dbReference type="PROSITE" id="PS00455">
    <property type="entry name" value="AMP_BINDING"/>
    <property type="match status" value="4"/>
</dbReference>
<accession>M4ZXX5</accession>
<dbReference type="PATRIC" id="fig|1245469.3.peg.5434"/>
<dbReference type="GO" id="GO:0003824">
    <property type="term" value="F:catalytic activity"/>
    <property type="evidence" value="ECO:0007669"/>
    <property type="project" value="InterPro"/>
</dbReference>
<dbReference type="SUPFAM" id="SSF52777">
    <property type="entry name" value="CoA-dependent acyltransferases"/>
    <property type="match status" value="12"/>
</dbReference>
<dbReference type="Gene3D" id="3.40.50.980">
    <property type="match status" value="8"/>
</dbReference>
<dbReference type="NCBIfam" id="TIGR01733">
    <property type="entry name" value="AA-adenyl-dom"/>
    <property type="match status" value="4"/>
</dbReference>
<dbReference type="GeneID" id="301819063"/>
<dbReference type="FunFam" id="3.40.50.12780:FF:000012">
    <property type="entry name" value="Non-ribosomal peptide synthetase"/>
    <property type="match status" value="2"/>
</dbReference>
<dbReference type="NCBIfam" id="TIGR01720">
    <property type="entry name" value="NRPS-para261"/>
    <property type="match status" value="2"/>
</dbReference>
<dbReference type="PROSITE" id="PS50075">
    <property type="entry name" value="CARRIER"/>
    <property type="match status" value="4"/>
</dbReference>
<dbReference type="CDD" id="cd19543">
    <property type="entry name" value="DCL_NRPS"/>
    <property type="match status" value="3"/>
</dbReference>
<gene>
    <name evidence="7" type="ORF">S58_53060</name>
</gene>
<dbReference type="InterPro" id="IPR020845">
    <property type="entry name" value="AMP-binding_CS"/>
</dbReference>
<dbReference type="PANTHER" id="PTHR45398">
    <property type="match status" value="1"/>
</dbReference>
<dbReference type="InterPro" id="IPR010060">
    <property type="entry name" value="NRPS_synth"/>
</dbReference>
<evidence type="ECO:0000256" key="3">
    <source>
        <dbReference type="ARBA" id="ARBA00022450"/>
    </source>
</evidence>
<dbReference type="Pfam" id="PF00501">
    <property type="entry name" value="AMP-binding"/>
    <property type="match status" value="4"/>
</dbReference>
<dbReference type="InterPro" id="IPR029058">
    <property type="entry name" value="AB_hydrolase_fold"/>
</dbReference>
<dbReference type="InterPro" id="IPR045851">
    <property type="entry name" value="AMP-bd_C_sf"/>
</dbReference>
<feature type="domain" description="Carrier" evidence="6">
    <location>
        <begin position="4039"/>
        <end position="4113"/>
    </location>
</feature>
<dbReference type="NCBIfam" id="NF003417">
    <property type="entry name" value="PRK04813.1"/>
    <property type="match status" value="4"/>
</dbReference>
<evidence type="ECO:0000259" key="6">
    <source>
        <dbReference type="PROSITE" id="PS50075"/>
    </source>
</evidence>
<dbReference type="InterPro" id="IPR001031">
    <property type="entry name" value="Thioesterase"/>
</dbReference>
<dbReference type="GO" id="GO:0043041">
    <property type="term" value="P:amino acid activation for nonribosomal peptide biosynthetic process"/>
    <property type="evidence" value="ECO:0007669"/>
    <property type="project" value="UniProtKB-ARBA"/>
</dbReference>
<organism evidence="7 8">
    <name type="scientific">Bradyrhizobium oligotrophicum S58</name>
    <dbReference type="NCBI Taxonomy" id="1245469"/>
    <lineage>
        <taxon>Bacteria</taxon>
        <taxon>Pseudomonadati</taxon>
        <taxon>Pseudomonadota</taxon>
        <taxon>Alphaproteobacteria</taxon>
        <taxon>Hyphomicrobiales</taxon>
        <taxon>Nitrobacteraceae</taxon>
        <taxon>Bradyrhizobium</taxon>
    </lineage>
</organism>
<proteinExistence type="inferred from homology"/>
<dbReference type="InterPro" id="IPR000873">
    <property type="entry name" value="AMP-dep_synth/lig_dom"/>
</dbReference>
<dbReference type="GO" id="GO:0031177">
    <property type="term" value="F:phosphopantetheine binding"/>
    <property type="evidence" value="ECO:0007669"/>
    <property type="project" value="InterPro"/>
</dbReference>
<dbReference type="Proteomes" id="UP000011841">
    <property type="component" value="Chromosome"/>
</dbReference>
<dbReference type="Pfam" id="PF00550">
    <property type="entry name" value="PP-binding"/>
    <property type="match status" value="4"/>
</dbReference>
<evidence type="ECO:0000256" key="5">
    <source>
        <dbReference type="SAM" id="MobiDB-lite"/>
    </source>
</evidence>
<dbReference type="CDD" id="cd17649">
    <property type="entry name" value="A_NRPS_PvdJ-like"/>
    <property type="match status" value="2"/>
</dbReference>
<dbReference type="Pfam" id="PF00668">
    <property type="entry name" value="Condensation"/>
    <property type="match status" value="6"/>
</dbReference>
<feature type="domain" description="Carrier" evidence="6">
    <location>
        <begin position="2535"/>
        <end position="2609"/>
    </location>
</feature>
<dbReference type="HOGENOM" id="CLU_222917_0_0_5"/>
<dbReference type="RefSeq" id="WP_015668373.1">
    <property type="nucleotide sequence ID" value="NC_020453.1"/>
</dbReference>
<feature type="compositionally biased region" description="Basic and acidic residues" evidence="5">
    <location>
        <begin position="4019"/>
        <end position="4034"/>
    </location>
</feature>
<dbReference type="InterPro" id="IPR023213">
    <property type="entry name" value="CAT-like_dom_sf"/>
</dbReference>
<dbReference type="CDD" id="cd19534">
    <property type="entry name" value="E_NRPS"/>
    <property type="match status" value="2"/>
</dbReference>
<dbReference type="CDD" id="cd17646">
    <property type="entry name" value="A_NRPS_AB3403-like"/>
    <property type="match status" value="1"/>
</dbReference>
<dbReference type="Pfam" id="PF13193">
    <property type="entry name" value="AMP-binding_C"/>
    <property type="match status" value="4"/>
</dbReference>
<dbReference type="EMBL" id="AP012603">
    <property type="protein sequence ID" value="BAM91285.1"/>
    <property type="molecule type" value="Genomic_DNA"/>
</dbReference>
<dbReference type="InterPro" id="IPR009081">
    <property type="entry name" value="PP-bd_ACP"/>
</dbReference>
<dbReference type="SUPFAM" id="SSF47336">
    <property type="entry name" value="ACP-like"/>
    <property type="match status" value="4"/>
</dbReference>
<dbReference type="InterPro" id="IPR036736">
    <property type="entry name" value="ACP-like_sf"/>
</dbReference>
<evidence type="ECO:0000256" key="2">
    <source>
        <dbReference type="ARBA" id="ARBA00006432"/>
    </source>
</evidence>
<dbReference type="Gene3D" id="3.30.559.30">
    <property type="entry name" value="Nonribosomal peptide synthetase, condensation domain"/>
    <property type="match status" value="6"/>
</dbReference>
<evidence type="ECO:0000256" key="4">
    <source>
        <dbReference type="ARBA" id="ARBA00022553"/>
    </source>
</evidence>